<dbReference type="GO" id="GO:0004803">
    <property type="term" value="F:transposase activity"/>
    <property type="evidence" value="ECO:0007669"/>
    <property type="project" value="InterPro"/>
</dbReference>
<keyword evidence="4" id="KW-1185">Reference proteome</keyword>
<dbReference type="InterPro" id="IPR002559">
    <property type="entry name" value="Transposase_11"/>
</dbReference>
<evidence type="ECO:0000259" key="1">
    <source>
        <dbReference type="Pfam" id="PF01609"/>
    </source>
</evidence>
<dbReference type="RefSeq" id="WP_284679231.1">
    <property type="nucleotide sequence ID" value="NZ_CP060096.1"/>
</dbReference>
<dbReference type="PANTHER" id="PTHR35604">
    <property type="entry name" value="TRANSPOSASE INSH FOR INSERTION SEQUENCE ELEMENT IS5A-RELATED"/>
    <property type="match status" value="1"/>
</dbReference>
<dbReference type="KEGG" id="aaut:ACETAC_06445"/>
<sequence length="435" mass="50604">MAIIPQQTFFVWSEIENLGDLERLKLVIEYMPDEELMQALEKERGKGRDDYPVRAMWNSILAGVVYQHNSVESLRRELSRNGQLRFMCGFKSQKDVPGSDVYSRFFKKLFEKEDIINGIFNKLVDELEKILPGFGKNLAIDGKAISSLAGHKNKNKEEDGRRDIDADWAKKEYKGINKNGTAWSKIVKWFGYRLHLIVDADYELPVAFEVTKASTSEIKKAHTIFEQLNKNHPEIIKKCETVEADRGYDDTKLIIKLWDEYKIKPVIDIRNMWKDGEETRQLSNIKNVVYNYKGNVYCYCLETGERREMCNGGFEKDRNMLKKICPAKQYGLKCKCMDKCPAASGLRISLEENRRIFTPIDRSSYKWERLYKKRTSVERVNSRLDGSFGFEKHYIRGLKKMKIRCGIALCVMLAMAVGRIKEKQEDKMRSLVKSA</sequence>
<organism evidence="3 4">
    <name type="scientific">Aceticella autotrophica</name>
    <dbReference type="NCBI Taxonomy" id="2755338"/>
    <lineage>
        <taxon>Bacteria</taxon>
        <taxon>Bacillati</taxon>
        <taxon>Bacillota</taxon>
        <taxon>Clostridia</taxon>
        <taxon>Thermoanaerobacterales</taxon>
        <taxon>Thermoanaerobacteraceae</taxon>
        <taxon>Aceticella</taxon>
    </lineage>
</organism>
<dbReference type="AlphaFoldDB" id="A0A974Y307"/>
<dbReference type="GO" id="GO:0006313">
    <property type="term" value="P:DNA transposition"/>
    <property type="evidence" value="ECO:0007669"/>
    <property type="project" value="InterPro"/>
</dbReference>
<dbReference type="Proteomes" id="UP000671913">
    <property type="component" value="Chromosome"/>
</dbReference>
<name>A0A974Y307_9THEO</name>
<feature type="domain" description="Transposase IS4-like" evidence="1">
    <location>
        <begin position="178"/>
        <end position="412"/>
    </location>
</feature>
<protein>
    <submittedName>
        <fullName evidence="3">Transposase</fullName>
    </submittedName>
</protein>
<dbReference type="Pfam" id="PF05598">
    <property type="entry name" value="DUF772"/>
    <property type="match status" value="1"/>
</dbReference>
<accession>A0A974Y307</accession>
<dbReference type="Pfam" id="PF01609">
    <property type="entry name" value="DDE_Tnp_1"/>
    <property type="match status" value="1"/>
</dbReference>
<evidence type="ECO:0000313" key="3">
    <source>
        <dbReference type="EMBL" id="QSZ26555.1"/>
    </source>
</evidence>
<evidence type="ECO:0000313" key="4">
    <source>
        <dbReference type="Proteomes" id="UP000671913"/>
    </source>
</evidence>
<feature type="domain" description="Transposase InsH N-terminal" evidence="2">
    <location>
        <begin position="23"/>
        <end position="107"/>
    </location>
</feature>
<gene>
    <name evidence="3" type="ORF">ACETAC_06445</name>
</gene>
<dbReference type="GO" id="GO:0003677">
    <property type="term" value="F:DNA binding"/>
    <property type="evidence" value="ECO:0007669"/>
    <property type="project" value="InterPro"/>
</dbReference>
<dbReference type="EMBL" id="CP060096">
    <property type="protein sequence ID" value="QSZ26555.1"/>
    <property type="molecule type" value="Genomic_DNA"/>
</dbReference>
<evidence type="ECO:0000259" key="2">
    <source>
        <dbReference type="Pfam" id="PF05598"/>
    </source>
</evidence>
<dbReference type="InterPro" id="IPR008490">
    <property type="entry name" value="Transposase_InsH_N"/>
</dbReference>
<reference evidence="3" key="1">
    <citation type="submission" date="2020-08" db="EMBL/GenBank/DDBJ databases">
        <title>Genomic insights into the carbon and energy metabolism of the first obligate autotrophic acetogenic bacterium Aceticella autotrophica gen. nov., sp. nov.</title>
        <authorList>
            <person name="Toshchakov S.V."/>
            <person name="Elcheninov A.G."/>
            <person name="Kublanov I.V."/>
            <person name="Frolov E.N."/>
            <person name="Lebedinsky A.V."/>
        </authorList>
    </citation>
    <scope>NUCLEOTIDE SEQUENCE</scope>
    <source>
        <strain evidence="3">3443-3Ac</strain>
    </source>
</reference>
<proteinExistence type="predicted"/>
<dbReference type="PANTHER" id="PTHR35604:SF2">
    <property type="entry name" value="TRANSPOSASE INSH FOR INSERTION SEQUENCE ELEMENT IS5A-RELATED"/>
    <property type="match status" value="1"/>
</dbReference>